<feature type="domain" description="HTH cro/C1-type" evidence="2">
    <location>
        <begin position="138"/>
        <end position="194"/>
    </location>
</feature>
<dbReference type="Proteomes" id="UP000622552">
    <property type="component" value="Unassembled WGS sequence"/>
</dbReference>
<evidence type="ECO:0000313" key="4">
    <source>
        <dbReference type="Proteomes" id="UP000622552"/>
    </source>
</evidence>
<sequence>MLTLAELIAEYQQRHSPEALTATLGGDVKGLRKLRDGENTEFPLPATIRALADALGVTQLGAVRATAQGVGIDMGLTETPWRTLAAELPPEVDEIPDALLGAILDLTWELVAVGLGVARYEPTPPPYGAHPPPTLAALIATLRAGRTLAEIAREVGVNSPTTVHRLAKGENSEFPRVATIKGLARALDVAPREVVLATAASLGFPVYEGPQSEWARRLPPEVDELPEPSREAIRAAVRAALSLTYGTPAPKAPDNVRSILDRLGKP</sequence>
<dbReference type="Gene3D" id="1.10.260.40">
    <property type="entry name" value="lambda repressor-like DNA-binding domains"/>
    <property type="match status" value="1"/>
</dbReference>
<accession>A0A8J7KNV2</accession>
<evidence type="ECO:0000256" key="1">
    <source>
        <dbReference type="SAM" id="MobiDB-lite"/>
    </source>
</evidence>
<reference evidence="3" key="1">
    <citation type="submission" date="2020-11" db="EMBL/GenBank/DDBJ databases">
        <title>Sequencing the genomes of 1000 actinobacteria strains.</title>
        <authorList>
            <person name="Klenk H.-P."/>
        </authorList>
    </citation>
    <scope>NUCLEOTIDE SEQUENCE</scope>
    <source>
        <strain evidence="3">DSM 45356</strain>
    </source>
</reference>
<dbReference type="GO" id="GO:0003677">
    <property type="term" value="F:DNA binding"/>
    <property type="evidence" value="ECO:0007669"/>
    <property type="project" value="InterPro"/>
</dbReference>
<dbReference type="CDD" id="cd00093">
    <property type="entry name" value="HTH_XRE"/>
    <property type="match status" value="1"/>
</dbReference>
<dbReference type="AlphaFoldDB" id="A0A8J7KNV2"/>
<dbReference type="RefSeq" id="WP_197007185.1">
    <property type="nucleotide sequence ID" value="NZ_JADOUF010000001.1"/>
</dbReference>
<name>A0A8J7KNV2_9ACTN</name>
<dbReference type="InterPro" id="IPR001387">
    <property type="entry name" value="Cro/C1-type_HTH"/>
</dbReference>
<organism evidence="3 4">
    <name type="scientific">Longispora fulva</name>
    <dbReference type="NCBI Taxonomy" id="619741"/>
    <lineage>
        <taxon>Bacteria</taxon>
        <taxon>Bacillati</taxon>
        <taxon>Actinomycetota</taxon>
        <taxon>Actinomycetes</taxon>
        <taxon>Micromonosporales</taxon>
        <taxon>Micromonosporaceae</taxon>
        <taxon>Longispora</taxon>
    </lineage>
</organism>
<feature type="region of interest" description="Disordered" evidence="1">
    <location>
        <begin position="247"/>
        <end position="266"/>
    </location>
</feature>
<dbReference type="EMBL" id="JADOUF010000001">
    <property type="protein sequence ID" value="MBG6140661.1"/>
    <property type="molecule type" value="Genomic_DNA"/>
</dbReference>
<dbReference type="InterPro" id="IPR010982">
    <property type="entry name" value="Lambda_DNA-bd_dom_sf"/>
</dbReference>
<comment type="caution">
    <text evidence="3">The sequence shown here is derived from an EMBL/GenBank/DDBJ whole genome shotgun (WGS) entry which is preliminary data.</text>
</comment>
<dbReference type="SMART" id="SM00530">
    <property type="entry name" value="HTH_XRE"/>
    <property type="match status" value="1"/>
</dbReference>
<evidence type="ECO:0000313" key="3">
    <source>
        <dbReference type="EMBL" id="MBG6140661.1"/>
    </source>
</evidence>
<gene>
    <name evidence="3" type="ORF">IW245_006855</name>
</gene>
<protein>
    <submittedName>
        <fullName evidence="3">Transcriptional regulator with XRE-family HTH domain</fullName>
    </submittedName>
</protein>
<evidence type="ECO:0000259" key="2">
    <source>
        <dbReference type="SMART" id="SM00530"/>
    </source>
</evidence>
<proteinExistence type="predicted"/>
<keyword evidence="4" id="KW-1185">Reference proteome</keyword>